<protein>
    <submittedName>
        <fullName evidence="2">Uncharacterized protein</fullName>
    </submittedName>
</protein>
<evidence type="ECO:0000256" key="1">
    <source>
        <dbReference type="SAM" id="SignalP"/>
    </source>
</evidence>
<feature type="chain" id="PRO_5014928751" evidence="1">
    <location>
        <begin position="26"/>
        <end position="231"/>
    </location>
</feature>
<comment type="caution">
    <text evidence="2">The sequence shown here is derived from an EMBL/GenBank/DDBJ whole genome shotgun (WGS) entry which is preliminary data.</text>
</comment>
<evidence type="ECO:0000313" key="3">
    <source>
        <dbReference type="Proteomes" id="UP000228947"/>
    </source>
</evidence>
<name>A0A2M8PXW2_9CHLR</name>
<dbReference type="EMBL" id="PGTL01000019">
    <property type="protein sequence ID" value="PJF42387.1"/>
    <property type="molecule type" value="Genomic_DNA"/>
</dbReference>
<gene>
    <name evidence="2" type="ORF">CUN50_04335</name>
</gene>
<accession>A0A2M8PXW2</accession>
<proteinExistence type="predicted"/>
<sequence length="231" mass="25632">MRSKAWAWLLCSIVALSALSGTARALGRERHGDWQAVFTTPEGLPCRPLCLFGVIAAKHTPEQAFELLRRHPLTHNWEPVSATRLESRQKAGTAAVSFSLLADGVLDTITLAFEHAEPDAPESAPIRLGDILSLFGAPDYLHISAQTDPMLVYVSQRLIVSVKLDRTRRLAPELPIKRLTLFRFGICPSSAPLYAFLAWRGLTHDKRQMAGNLIPRYVRRVFAAQVTLVPC</sequence>
<dbReference type="AlphaFoldDB" id="A0A2M8PXW2"/>
<evidence type="ECO:0000313" key="2">
    <source>
        <dbReference type="EMBL" id="PJF42387.1"/>
    </source>
</evidence>
<organism evidence="2 3">
    <name type="scientific">Candidatus Thermofonsia Clade 1 bacterium</name>
    <dbReference type="NCBI Taxonomy" id="2364210"/>
    <lineage>
        <taxon>Bacteria</taxon>
        <taxon>Bacillati</taxon>
        <taxon>Chloroflexota</taxon>
        <taxon>Candidatus Thermofontia</taxon>
        <taxon>Candidatus Thermofonsia Clade 1</taxon>
    </lineage>
</organism>
<feature type="signal peptide" evidence="1">
    <location>
        <begin position="1"/>
        <end position="25"/>
    </location>
</feature>
<keyword evidence="1" id="KW-0732">Signal</keyword>
<reference evidence="2 3" key="1">
    <citation type="submission" date="2017-11" db="EMBL/GenBank/DDBJ databases">
        <title>Evolution of Phototrophy in the Chloroflexi Phylum Driven by Horizontal Gene Transfer.</title>
        <authorList>
            <person name="Ward L.M."/>
            <person name="Hemp J."/>
            <person name="Shih P.M."/>
            <person name="Mcglynn S.E."/>
            <person name="Fischer W."/>
        </authorList>
    </citation>
    <scope>NUCLEOTIDE SEQUENCE [LARGE SCALE GENOMIC DNA]</scope>
    <source>
        <strain evidence="2">CP1_1M</strain>
    </source>
</reference>
<dbReference type="Proteomes" id="UP000228947">
    <property type="component" value="Unassembled WGS sequence"/>
</dbReference>